<dbReference type="GO" id="GO:0050684">
    <property type="term" value="P:regulation of mRNA processing"/>
    <property type="evidence" value="ECO:0007669"/>
    <property type="project" value="TreeGrafter"/>
</dbReference>
<evidence type="ECO:0000313" key="9">
    <source>
        <dbReference type="EMBL" id="KAG5634406.1"/>
    </source>
</evidence>
<sequence>MHRKSERPLEYFFFASPETESLFKYKPGGHHPVHLGDAFSTVWLAEDLAYDGRAVALKITVADTDANSRREADVLKHLFPAGSDISEHPGKQHVLRLLDHFEIQGPNGTHQVLVTDVLLPFDFLQDMSLKDTTFECKRACYESLLGLSYLAHQGVVHGGAFLILVPTSLTID</sequence>
<comment type="caution">
    <text evidence="9">The sequence shown here is derived from an EMBL/GenBank/DDBJ whole genome shotgun (WGS) entry which is preliminary data.</text>
</comment>
<dbReference type="InterPro" id="IPR051334">
    <property type="entry name" value="SRPK"/>
</dbReference>
<comment type="catalytic activity">
    <reaction evidence="7">
        <text>L-threonyl-[protein] + ATP = O-phospho-L-threonyl-[protein] + ADP + H(+)</text>
        <dbReference type="Rhea" id="RHEA:46608"/>
        <dbReference type="Rhea" id="RHEA-COMP:11060"/>
        <dbReference type="Rhea" id="RHEA-COMP:11605"/>
        <dbReference type="ChEBI" id="CHEBI:15378"/>
        <dbReference type="ChEBI" id="CHEBI:30013"/>
        <dbReference type="ChEBI" id="CHEBI:30616"/>
        <dbReference type="ChEBI" id="CHEBI:61977"/>
        <dbReference type="ChEBI" id="CHEBI:456216"/>
        <dbReference type="EC" id="2.7.11.1"/>
    </reaction>
</comment>
<evidence type="ECO:0000313" key="10">
    <source>
        <dbReference type="Proteomes" id="UP000717328"/>
    </source>
</evidence>
<keyword evidence="2" id="KW-0723">Serine/threonine-protein kinase</keyword>
<reference evidence="9" key="2">
    <citation type="submission" date="2021-10" db="EMBL/GenBank/DDBJ databases">
        <title>Phylogenomics reveals ancestral predisposition of the termite-cultivated fungus Termitomyces towards a domesticated lifestyle.</title>
        <authorList>
            <person name="Auxier B."/>
            <person name="Grum-Grzhimaylo A."/>
            <person name="Cardenas M.E."/>
            <person name="Lodge J.D."/>
            <person name="Laessoe T."/>
            <person name="Pedersen O."/>
            <person name="Smith M.E."/>
            <person name="Kuyper T.W."/>
            <person name="Franco-Molano E.A."/>
            <person name="Baroni T.J."/>
            <person name="Aanen D.K."/>
        </authorList>
    </citation>
    <scope>NUCLEOTIDE SEQUENCE</scope>
    <source>
        <strain evidence="9">D49</strain>
    </source>
</reference>
<name>A0A9P7K1K7_9AGAR</name>
<gene>
    <name evidence="9" type="ORF">H0H81_002079</name>
</gene>
<dbReference type="Gene3D" id="1.10.510.10">
    <property type="entry name" value="Transferase(Phosphotransferase) domain 1"/>
    <property type="match status" value="1"/>
</dbReference>
<evidence type="ECO:0000256" key="3">
    <source>
        <dbReference type="ARBA" id="ARBA00022679"/>
    </source>
</evidence>
<proteinExistence type="predicted"/>
<dbReference type="EMBL" id="JABCKI010006428">
    <property type="protein sequence ID" value="KAG5634406.1"/>
    <property type="molecule type" value="Genomic_DNA"/>
</dbReference>
<keyword evidence="3" id="KW-0808">Transferase</keyword>
<evidence type="ECO:0000256" key="4">
    <source>
        <dbReference type="ARBA" id="ARBA00022741"/>
    </source>
</evidence>
<keyword evidence="10" id="KW-1185">Reference proteome</keyword>
<evidence type="ECO:0000256" key="6">
    <source>
        <dbReference type="ARBA" id="ARBA00022840"/>
    </source>
</evidence>
<dbReference type="SUPFAM" id="SSF56112">
    <property type="entry name" value="Protein kinase-like (PK-like)"/>
    <property type="match status" value="1"/>
</dbReference>
<evidence type="ECO:0000256" key="2">
    <source>
        <dbReference type="ARBA" id="ARBA00022527"/>
    </source>
</evidence>
<dbReference type="GO" id="GO:0000245">
    <property type="term" value="P:spliceosomal complex assembly"/>
    <property type="evidence" value="ECO:0007669"/>
    <property type="project" value="TreeGrafter"/>
</dbReference>
<organism evidence="9 10">
    <name type="scientific">Sphagnurus paluster</name>
    <dbReference type="NCBI Taxonomy" id="117069"/>
    <lineage>
        <taxon>Eukaryota</taxon>
        <taxon>Fungi</taxon>
        <taxon>Dikarya</taxon>
        <taxon>Basidiomycota</taxon>
        <taxon>Agaricomycotina</taxon>
        <taxon>Agaricomycetes</taxon>
        <taxon>Agaricomycetidae</taxon>
        <taxon>Agaricales</taxon>
        <taxon>Tricholomatineae</taxon>
        <taxon>Lyophyllaceae</taxon>
        <taxon>Sphagnurus</taxon>
    </lineage>
</organism>
<accession>A0A9P7K1K7</accession>
<keyword evidence="5" id="KW-0418">Kinase</keyword>
<dbReference type="Proteomes" id="UP000717328">
    <property type="component" value="Unassembled WGS sequence"/>
</dbReference>
<evidence type="ECO:0000256" key="8">
    <source>
        <dbReference type="ARBA" id="ARBA00048679"/>
    </source>
</evidence>
<dbReference type="GO" id="GO:0004674">
    <property type="term" value="F:protein serine/threonine kinase activity"/>
    <property type="evidence" value="ECO:0007669"/>
    <property type="project" value="UniProtKB-KW"/>
</dbReference>
<evidence type="ECO:0000256" key="7">
    <source>
        <dbReference type="ARBA" id="ARBA00047899"/>
    </source>
</evidence>
<protein>
    <recommendedName>
        <fullName evidence="1">non-specific serine/threonine protein kinase</fullName>
        <ecNumber evidence="1">2.7.11.1</ecNumber>
    </recommendedName>
</protein>
<dbReference type="PANTHER" id="PTHR47634:SF9">
    <property type="entry name" value="PROTEIN KINASE DOMAIN-CONTAINING PROTEIN-RELATED"/>
    <property type="match status" value="1"/>
</dbReference>
<reference evidence="9" key="1">
    <citation type="submission" date="2021-02" db="EMBL/GenBank/DDBJ databases">
        <authorList>
            <person name="Nieuwenhuis M."/>
            <person name="Van De Peppel L.J.J."/>
        </authorList>
    </citation>
    <scope>NUCLEOTIDE SEQUENCE</scope>
    <source>
        <strain evidence="9">D49</strain>
    </source>
</reference>
<evidence type="ECO:0000256" key="1">
    <source>
        <dbReference type="ARBA" id="ARBA00012513"/>
    </source>
</evidence>
<dbReference type="OrthoDB" id="5979581at2759"/>
<keyword evidence="6" id="KW-0067">ATP-binding</keyword>
<comment type="catalytic activity">
    <reaction evidence="8">
        <text>L-seryl-[protein] + ATP = O-phospho-L-seryl-[protein] + ADP + H(+)</text>
        <dbReference type="Rhea" id="RHEA:17989"/>
        <dbReference type="Rhea" id="RHEA-COMP:9863"/>
        <dbReference type="Rhea" id="RHEA-COMP:11604"/>
        <dbReference type="ChEBI" id="CHEBI:15378"/>
        <dbReference type="ChEBI" id="CHEBI:29999"/>
        <dbReference type="ChEBI" id="CHEBI:30616"/>
        <dbReference type="ChEBI" id="CHEBI:83421"/>
        <dbReference type="ChEBI" id="CHEBI:456216"/>
        <dbReference type="EC" id="2.7.11.1"/>
    </reaction>
</comment>
<dbReference type="PANTHER" id="PTHR47634">
    <property type="entry name" value="PROTEIN KINASE DOMAIN-CONTAINING PROTEIN-RELATED"/>
    <property type="match status" value="1"/>
</dbReference>
<keyword evidence="4" id="KW-0547">Nucleotide-binding</keyword>
<dbReference type="GO" id="GO:0005524">
    <property type="term" value="F:ATP binding"/>
    <property type="evidence" value="ECO:0007669"/>
    <property type="project" value="UniProtKB-KW"/>
</dbReference>
<dbReference type="InterPro" id="IPR011009">
    <property type="entry name" value="Kinase-like_dom_sf"/>
</dbReference>
<evidence type="ECO:0000256" key="5">
    <source>
        <dbReference type="ARBA" id="ARBA00022777"/>
    </source>
</evidence>
<dbReference type="Gene3D" id="3.30.200.20">
    <property type="entry name" value="Phosphorylase Kinase, domain 1"/>
    <property type="match status" value="1"/>
</dbReference>
<dbReference type="AlphaFoldDB" id="A0A9P7K1K7"/>
<dbReference type="EC" id="2.7.11.1" evidence="1"/>